<organism evidence="3 4">
    <name type="scientific">Rhamnusium bicolor</name>
    <dbReference type="NCBI Taxonomy" id="1586634"/>
    <lineage>
        <taxon>Eukaryota</taxon>
        <taxon>Metazoa</taxon>
        <taxon>Ecdysozoa</taxon>
        <taxon>Arthropoda</taxon>
        <taxon>Hexapoda</taxon>
        <taxon>Insecta</taxon>
        <taxon>Pterygota</taxon>
        <taxon>Neoptera</taxon>
        <taxon>Endopterygota</taxon>
        <taxon>Coleoptera</taxon>
        <taxon>Polyphaga</taxon>
        <taxon>Cucujiformia</taxon>
        <taxon>Chrysomeloidea</taxon>
        <taxon>Cerambycidae</taxon>
        <taxon>Lepturinae</taxon>
        <taxon>Rhagiini</taxon>
        <taxon>Rhamnusium</taxon>
    </lineage>
</organism>
<proteinExistence type="predicted"/>
<keyword evidence="4" id="KW-1185">Reference proteome</keyword>
<gene>
    <name evidence="3" type="ORF">NQ314_006030</name>
</gene>
<dbReference type="EMBL" id="JANEYF010001630">
    <property type="protein sequence ID" value="KAJ8960704.1"/>
    <property type="molecule type" value="Genomic_DNA"/>
</dbReference>
<evidence type="ECO:0000313" key="4">
    <source>
        <dbReference type="Proteomes" id="UP001162156"/>
    </source>
</evidence>
<dbReference type="AlphaFoldDB" id="A0AAV8ZBM4"/>
<sequence>MSKVEPVHAGLNAFCQTETNTHTLPEKFAKESTKRPTTPEFVESNNDNLNDFVSIEPQYLQLNNDLYDIKIEDKPLQARENIELSNIYEEADDSLSDHKEKEDAVEENQSMYNYGCQYCPIMFLTEEDILVHITEAHPEVSLKIEDPSSQAIQNLKKRTTKTQ</sequence>
<feature type="compositionally biased region" description="Basic and acidic residues" evidence="1">
    <location>
        <begin position="24"/>
        <end position="34"/>
    </location>
</feature>
<evidence type="ECO:0000256" key="1">
    <source>
        <dbReference type="SAM" id="MobiDB-lite"/>
    </source>
</evidence>
<feature type="domain" description="C2H2-type" evidence="2">
    <location>
        <begin position="116"/>
        <end position="137"/>
    </location>
</feature>
<dbReference type="PROSITE" id="PS00028">
    <property type="entry name" value="ZINC_FINGER_C2H2_1"/>
    <property type="match status" value="1"/>
</dbReference>
<reference evidence="3" key="1">
    <citation type="journal article" date="2023" name="Insect Mol. Biol.">
        <title>Genome sequencing provides insights into the evolution of gene families encoding plant cell wall-degrading enzymes in longhorned beetles.</title>
        <authorList>
            <person name="Shin N.R."/>
            <person name="Okamura Y."/>
            <person name="Kirsch R."/>
            <person name="Pauchet Y."/>
        </authorList>
    </citation>
    <scope>NUCLEOTIDE SEQUENCE</scope>
    <source>
        <strain evidence="3">RBIC_L_NR</strain>
    </source>
</reference>
<evidence type="ECO:0000313" key="3">
    <source>
        <dbReference type="EMBL" id="KAJ8960704.1"/>
    </source>
</evidence>
<feature type="region of interest" description="Disordered" evidence="1">
    <location>
        <begin position="22"/>
        <end position="48"/>
    </location>
</feature>
<comment type="caution">
    <text evidence="3">The sequence shown here is derived from an EMBL/GenBank/DDBJ whole genome shotgun (WGS) entry which is preliminary data.</text>
</comment>
<protein>
    <recommendedName>
        <fullName evidence="2">C2H2-type domain-containing protein</fullName>
    </recommendedName>
</protein>
<dbReference type="Proteomes" id="UP001162156">
    <property type="component" value="Unassembled WGS sequence"/>
</dbReference>
<name>A0AAV8ZBM4_9CUCU</name>
<evidence type="ECO:0000259" key="2">
    <source>
        <dbReference type="PROSITE" id="PS00028"/>
    </source>
</evidence>
<dbReference type="InterPro" id="IPR013087">
    <property type="entry name" value="Znf_C2H2_type"/>
</dbReference>
<accession>A0AAV8ZBM4</accession>